<dbReference type="SUPFAM" id="SSF51735">
    <property type="entry name" value="NAD(P)-binding Rossmann-fold domains"/>
    <property type="match status" value="1"/>
</dbReference>
<dbReference type="InterPro" id="IPR001509">
    <property type="entry name" value="Epimerase_deHydtase"/>
</dbReference>
<dbReference type="Gene3D" id="3.40.50.720">
    <property type="entry name" value="NAD(P)-binding Rossmann-like Domain"/>
    <property type="match status" value="1"/>
</dbReference>
<evidence type="ECO:0000313" key="3">
    <source>
        <dbReference type="EMBL" id="SVB70451.1"/>
    </source>
</evidence>
<gene>
    <name evidence="3" type="ORF">METZ01_LOCUS223305</name>
</gene>
<dbReference type="PANTHER" id="PTHR43000">
    <property type="entry name" value="DTDP-D-GLUCOSE 4,6-DEHYDRATASE-RELATED"/>
    <property type="match status" value="1"/>
</dbReference>
<evidence type="ECO:0000259" key="2">
    <source>
        <dbReference type="Pfam" id="PF01370"/>
    </source>
</evidence>
<proteinExistence type="inferred from homology"/>
<dbReference type="AlphaFoldDB" id="A0A382G8D2"/>
<comment type="similarity">
    <text evidence="1">Belongs to the NAD(P)-dependent epimerase/dehydratase family.</text>
</comment>
<protein>
    <recommendedName>
        <fullName evidence="2">NAD-dependent epimerase/dehydratase domain-containing protein</fullName>
    </recommendedName>
</protein>
<dbReference type="EMBL" id="UINC01053664">
    <property type="protein sequence ID" value="SVB70451.1"/>
    <property type="molecule type" value="Genomic_DNA"/>
</dbReference>
<dbReference type="Pfam" id="PF01370">
    <property type="entry name" value="Epimerase"/>
    <property type="match status" value="1"/>
</dbReference>
<feature type="non-terminal residue" evidence="3">
    <location>
        <position position="1"/>
    </location>
</feature>
<dbReference type="InterPro" id="IPR036291">
    <property type="entry name" value="NAD(P)-bd_dom_sf"/>
</dbReference>
<feature type="non-terminal residue" evidence="3">
    <location>
        <position position="164"/>
    </location>
</feature>
<name>A0A382G8D2_9ZZZZ</name>
<feature type="domain" description="NAD-dependent epimerase/dehydratase" evidence="2">
    <location>
        <begin position="16"/>
        <end position="162"/>
    </location>
</feature>
<sequence length="164" mass="16996">VGALGVGPTPHGTRLLVVGGSGFIGRHIVNHAVGLGWEVTCLSLQSAGAGNSPGVRRVSADIADGAGLKVALGNAAFEYVVNCGGYIDHALFSRGGRKALEAHYDGVLNLVETLDRDVLRAFVNIGSSDEYGSAPAPQAETQREMPISPYSLGKVAATHFLQML</sequence>
<reference evidence="3" key="1">
    <citation type="submission" date="2018-05" db="EMBL/GenBank/DDBJ databases">
        <authorList>
            <person name="Lanie J.A."/>
            <person name="Ng W.-L."/>
            <person name="Kazmierczak K.M."/>
            <person name="Andrzejewski T.M."/>
            <person name="Davidsen T.M."/>
            <person name="Wayne K.J."/>
            <person name="Tettelin H."/>
            <person name="Glass J.I."/>
            <person name="Rusch D."/>
            <person name="Podicherti R."/>
            <person name="Tsui H.-C.T."/>
            <person name="Winkler M.E."/>
        </authorList>
    </citation>
    <scope>NUCLEOTIDE SEQUENCE</scope>
</reference>
<evidence type="ECO:0000256" key="1">
    <source>
        <dbReference type="ARBA" id="ARBA00007637"/>
    </source>
</evidence>
<accession>A0A382G8D2</accession>
<organism evidence="3">
    <name type="scientific">marine metagenome</name>
    <dbReference type="NCBI Taxonomy" id="408172"/>
    <lineage>
        <taxon>unclassified sequences</taxon>
        <taxon>metagenomes</taxon>
        <taxon>ecological metagenomes</taxon>
    </lineage>
</organism>